<dbReference type="KEGG" id="ial:IALB_1134"/>
<gene>
    <name evidence="9" type="primary">tatD</name>
    <name evidence="9" type="ordered locus">IALB_1134</name>
</gene>
<evidence type="ECO:0000256" key="6">
    <source>
        <dbReference type="ARBA" id="ARBA00023004"/>
    </source>
</evidence>
<proteinExistence type="inferred from homology"/>
<feature type="domain" description="Radical SAM core" evidence="8">
    <location>
        <begin position="264"/>
        <end position="453"/>
    </location>
</feature>
<dbReference type="SUPFAM" id="SSF102114">
    <property type="entry name" value="Radical SAM enzymes"/>
    <property type="match status" value="1"/>
</dbReference>
<dbReference type="PATRIC" id="fig|945713.3.peg.1138"/>
<evidence type="ECO:0000256" key="1">
    <source>
        <dbReference type="ARBA" id="ARBA00001966"/>
    </source>
</evidence>
<dbReference type="InterPro" id="IPR007197">
    <property type="entry name" value="rSAM"/>
</dbReference>
<evidence type="ECO:0000256" key="2">
    <source>
        <dbReference type="ARBA" id="ARBA00009275"/>
    </source>
</evidence>
<dbReference type="Gene3D" id="3.20.20.140">
    <property type="entry name" value="Metal-dependent hydrolases"/>
    <property type="match status" value="1"/>
</dbReference>
<dbReference type="Pfam" id="PF01026">
    <property type="entry name" value="TatD_DNase"/>
    <property type="match status" value="1"/>
</dbReference>
<dbReference type="GO" id="GO:0004536">
    <property type="term" value="F:DNA nuclease activity"/>
    <property type="evidence" value="ECO:0007669"/>
    <property type="project" value="InterPro"/>
</dbReference>
<dbReference type="NCBIfam" id="TIGR00010">
    <property type="entry name" value="YchF/TatD family DNA exonuclease"/>
    <property type="match status" value="1"/>
</dbReference>
<dbReference type="STRING" id="945713.IALB_1134"/>
<dbReference type="PANTHER" id="PTHR46124:SF2">
    <property type="entry name" value="D-AMINOACYL-TRNA DEACYLASE"/>
    <property type="match status" value="1"/>
</dbReference>
<dbReference type="RefSeq" id="WP_014560000.1">
    <property type="nucleotide sequence ID" value="NC_017464.1"/>
</dbReference>
<dbReference type="CDD" id="cd01335">
    <property type="entry name" value="Radical_SAM"/>
    <property type="match status" value="1"/>
</dbReference>
<dbReference type="PROSITE" id="PS51918">
    <property type="entry name" value="RADICAL_SAM"/>
    <property type="match status" value="1"/>
</dbReference>
<dbReference type="GO" id="GO:0046872">
    <property type="term" value="F:metal ion binding"/>
    <property type="evidence" value="ECO:0007669"/>
    <property type="project" value="UniProtKB-KW"/>
</dbReference>
<protein>
    <submittedName>
        <fullName evidence="9">TatD DNase family protein</fullName>
    </submittedName>
</protein>
<dbReference type="EMBL" id="CP003418">
    <property type="protein sequence ID" value="AFH48845.1"/>
    <property type="molecule type" value="Genomic_DNA"/>
</dbReference>
<keyword evidence="10" id="KW-1185">Reference proteome</keyword>
<dbReference type="AlphaFoldDB" id="I0AIN8"/>
<sequence length="453" mass="52244">MFVDTHAHLFYENFKDDFDDVITRAKENGVDFILVPSTDIKTAEETLKLSDKYDFIYAAVGIHPHDTKDWDDSLLTKIDHLAKHPKVVAIGEIGLDYYYDFSPKTQQIKAFRSQIELALKLNLPVIIHNRDSDEDMMEIISSYCSTGLKVQFHCFNASLSDAIEYMKMNHFISFTGNITFKKSDELRNILKHIDLNHLLLETDSPFMTPVPYRGKRNEPAFVKLVAEKIAEVHNTSVEDIAKITSLNAFRMFGIGSQPKVSFTYKLGNSLYINVTNRCNADCVFCRRKEDPFLRGYNLGMTKSEEPSAEVYIKEIGDPKKYDEIVFCGYGEPTIRWNVVKEVAKYVKEKGGKTRLNTNGHGNFINHRDITPEMKGLIDVVSISFNSFNPKQYAEIMRVDELHFYEMLDFAKKCKLFVEKVVMTVVDFDEIEIDKAKKVVEEEIGAEFRVRHYF</sequence>
<keyword evidence="3" id="KW-0949">S-adenosyl-L-methionine</keyword>
<dbReference type="NCBIfam" id="TIGR04038">
    <property type="entry name" value="tatD_link_rSAM"/>
    <property type="match status" value="1"/>
</dbReference>
<dbReference type="InterPro" id="IPR058240">
    <property type="entry name" value="rSAM_sf"/>
</dbReference>
<dbReference type="HOGENOM" id="CLU_047239_1_0_10"/>
<dbReference type="InterPro" id="IPR023821">
    <property type="entry name" value="rSAM_TatD-assoc"/>
</dbReference>
<evidence type="ECO:0000259" key="8">
    <source>
        <dbReference type="PROSITE" id="PS51918"/>
    </source>
</evidence>
<keyword evidence="5" id="KW-0378">Hydrolase</keyword>
<accession>I0AIN8</accession>
<organism evidence="9 10">
    <name type="scientific">Ignavibacterium album (strain DSM 19864 / JCM 16511 / NBRC 101810 / Mat9-16)</name>
    <dbReference type="NCBI Taxonomy" id="945713"/>
    <lineage>
        <taxon>Bacteria</taxon>
        <taxon>Pseudomonadati</taxon>
        <taxon>Ignavibacteriota</taxon>
        <taxon>Ignavibacteria</taxon>
        <taxon>Ignavibacteriales</taxon>
        <taxon>Ignavibacteriaceae</taxon>
        <taxon>Ignavibacterium</taxon>
    </lineage>
</organism>
<dbReference type="InterPro" id="IPR001130">
    <property type="entry name" value="TatD-like"/>
</dbReference>
<evidence type="ECO:0000313" key="9">
    <source>
        <dbReference type="EMBL" id="AFH48845.1"/>
    </source>
</evidence>
<evidence type="ECO:0000256" key="5">
    <source>
        <dbReference type="ARBA" id="ARBA00022801"/>
    </source>
</evidence>
<keyword evidence="6" id="KW-0408">Iron</keyword>
<dbReference type="eggNOG" id="COG0535">
    <property type="taxonomic scope" value="Bacteria"/>
</dbReference>
<keyword evidence="4" id="KW-0479">Metal-binding</keyword>
<evidence type="ECO:0000313" key="10">
    <source>
        <dbReference type="Proteomes" id="UP000007394"/>
    </source>
</evidence>
<dbReference type="Gene3D" id="3.20.20.70">
    <property type="entry name" value="Aldolase class I"/>
    <property type="match status" value="1"/>
</dbReference>
<dbReference type="OrthoDB" id="9810005at2"/>
<evidence type="ECO:0000256" key="3">
    <source>
        <dbReference type="ARBA" id="ARBA00022691"/>
    </source>
</evidence>
<dbReference type="Proteomes" id="UP000007394">
    <property type="component" value="Chromosome"/>
</dbReference>
<name>I0AIN8_IGNAJ</name>
<dbReference type="GO" id="GO:0051536">
    <property type="term" value="F:iron-sulfur cluster binding"/>
    <property type="evidence" value="ECO:0007669"/>
    <property type="project" value="UniProtKB-KW"/>
</dbReference>
<reference evidence="9 10" key="1">
    <citation type="journal article" date="2012" name="Front. Microbiol.">
        <title>Complete genome of Ignavibacterium album, a metabolically versatile, flagellated, facultative anaerobe from the phylum Chlorobi.</title>
        <authorList>
            <person name="Liu Z."/>
            <person name="Frigaard N.-U."/>
            <person name="Vogl K."/>
            <person name="Iino T."/>
            <person name="Ohkuma M."/>
            <person name="Overmann J."/>
            <person name="Bryant D.A."/>
        </authorList>
    </citation>
    <scope>NUCLEOTIDE SEQUENCE [LARGE SCALE GENOMIC DNA]</scope>
    <source>
        <strain evidence="10">DSM 19864 / JCM 16511 / NBRC 101810 / Mat9-16</strain>
    </source>
</reference>
<dbReference type="SFLD" id="SFLDS00029">
    <property type="entry name" value="Radical_SAM"/>
    <property type="match status" value="1"/>
</dbReference>
<evidence type="ECO:0000256" key="7">
    <source>
        <dbReference type="ARBA" id="ARBA00023014"/>
    </source>
</evidence>
<dbReference type="InterPro" id="IPR015991">
    <property type="entry name" value="TatD/YcfH-like"/>
</dbReference>
<dbReference type="PANTHER" id="PTHR46124">
    <property type="entry name" value="D-AMINOACYL-TRNA DEACYLASE"/>
    <property type="match status" value="1"/>
</dbReference>
<dbReference type="InterPro" id="IPR032466">
    <property type="entry name" value="Metal_Hydrolase"/>
</dbReference>
<dbReference type="GO" id="GO:0016788">
    <property type="term" value="F:hydrolase activity, acting on ester bonds"/>
    <property type="evidence" value="ECO:0007669"/>
    <property type="project" value="InterPro"/>
</dbReference>
<dbReference type="SUPFAM" id="SSF51556">
    <property type="entry name" value="Metallo-dependent hydrolases"/>
    <property type="match status" value="1"/>
</dbReference>
<comment type="similarity">
    <text evidence="2">Belongs to the metallo-dependent hydrolases superfamily. TatD-type hydrolase family.</text>
</comment>
<dbReference type="InterPro" id="IPR013785">
    <property type="entry name" value="Aldolase_TIM"/>
</dbReference>
<comment type="cofactor">
    <cofactor evidence="1">
        <name>[4Fe-4S] cluster</name>
        <dbReference type="ChEBI" id="CHEBI:49883"/>
    </cofactor>
</comment>
<dbReference type="eggNOG" id="COG0084">
    <property type="taxonomic scope" value="Bacteria"/>
</dbReference>
<dbReference type="FunFam" id="3.20.20.140:FF:000005">
    <property type="entry name" value="TatD family hydrolase"/>
    <property type="match status" value="1"/>
</dbReference>
<dbReference type="Pfam" id="PF04055">
    <property type="entry name" value="Radical_SAM"/>
    <property type="match status" value="1"/>
</dbReference>
<evidence type="ECO:0000256" key="4">
    <source>
        <dbReference type="ARBA" id="ARBA00022723"/>
    </source>
</evidence>
<dbReference type="CDD" id="cd01310">
    <property type="entry name" value="TatD_DNAse"/>
    <property type="match status" value="1"/>
</dbReference>
<keyword evidence="7" id="KW-0411">Iron-sulfur</keyword>